<reference evidence="1" key="1">
    <citation type="submission" date="2023-06" db="EMBL/GenBank/DDBJ databases">
        <authorList>
            <consortium name="Lawrence Berkeley National Laboratory"/>
            <person name="Ahrendt S."/>
            <person name="Sahu N."/>
            <person name="Indic B."/>
            <person name="Wong-Bajracharya J."/>
            <person name="Merenyi Z."/>
            <person name="Ke H.-M."/>
            <person name="Monk M."/>
            <person name="Kocsube S."/>
            <person name="Drula E."/>
            <person name="Lipzen A."/>
            <person name="Balint B."/>
            <person name="Henrissat B."/>
            <person name="Andreopoulos B."/>
            <person name="Martin F.M."/>
            <person name="Harder C.B."/>
            <person name="Rigling D."/>
            <person name="Ford K.L."/>
            <person name="Foster G.D."/>
            <person name="Pangilinan J."/>
            <person name="Papanicolaou A."/>
            <person name="Barry K."/>
            <person name="LaButti K."/>
            <person name="Viragh M."/>
            <person name="Koriabine M."/>
            <person name="Yan M."/>
            <person name="Riley R."/>
            <person name="Champramary S."/>
            <person name="Plett K.L."/>
            <person name="Tsai I.J."/>
            <person name="Slot J."/>
            <person name="Sipos G."/>
            <person name="Plett J."/>
            <person name="Nagy L.G."/>
            <person name="Grigoriev I.V."/>
        </authorList>
    </citation>
    <scope>NUCLEOTIDE SEQUENCE</scope>
    <source>
        <strain evidence="1">FPL87.14</strain>
    </source>
</reference>
<protein>
    <submittedName>
        <fullName evidence="1">Uncharacterized protein</fullName>
    </submittedName>
</protein>
<proteinExistence type="predicted"/>
<evidence type="ECO:0000313" key="2">
    <source>
        <dbReference type="Proteomes" id="UP001175226"/>
    </source>
</evidence>
<evidence type="ECO:0000313" key="1">
    <source>
        <dbReference type="EMBL" id="KAK0435656.1"/>
    </source>
</evidence>
<sequence length="149" mass="17877">MMPLLGAKSAPAKFTGKYDTVKKFIRQYKQMCAVYNVPDKEKCRRIVDYCSTRVTRFIEALDSFVDEKWNQLETDILTYYDAELNKSRYLVSDLDQLTDDWRKRGMNNLKHFKAYEVEFLTIANWLRHKGKITQDKQHTKFWYGLNRKL</sequence>
<accession>A0AA39J5K3</accession>
<gene>
    <name evidence="1" type="ORF">EV421DRAFT_1986189</name>
</gene>
<organism evidence="1 2">
    <name type="scientific">Armillaria borealis</name>
    <dbReference type="NCBI Taxonomy" id="47425"/>
    <lineage>
        <taxon>Eukaryota</taxon>
        <taxon>Fungi</taxon>
        <taxon>Dikarya</taxon>
        <taxon>Basidiomycota</taxon>
        <taxon>Agaricomycotina</taxon>
        <taxon>Agaricomycetes</taxon>
        <taxon>Agaricomycetidae</taxon>
        <taxon>Agaricales</taxon>
        <taxon>Marasmiineae</taxon>
        <taxon>Physalacriaceae</taxon>
        <taxon>Armillaria</taxon>
    </lineage>
</organism>
<dbReference type="EMBL" id="JAUEPT010000061">
    <property type="protein sequence ID" value="KAK0435656.1"/>
    <property type="molecule type" value="Genomic_DNA"/>
</dbReference>
<comment type="caution">
    <text evidence="1">The sequence shown here is derived from an EMBL/GenBank/DDBJ whole genome shotgun (WGS) entry which is preliminary data.</text>
</comment>
<dbReference type="AlphaFoldDB" id="A0AA39J5K3"/>
<name>A0AA39J5K3_9AGAR</name>
<keyword evidence="2" id="KW-1185">Reference proteome</keyword>
<dbReference type="Proteomes" id="UP001175226">
    <property type="component" value="Unassembled WGS sequence"/>
</dbReference>
<feature type="non-terminal residue" evidence="1">
    <location>
        <position position="149"/>
    </location>
</feature>